<dbReference type="InterPro" id="IPR002539">
    <property type="entry name" value="MaoC-like_dom"/>
</dbReference>
<dbReference type="InterPro" id="IPR029069">
    <property type="entry name" value="HotDog_dom_sf"/>
</dbReference>
<name>A0ABS1K8N5_9MICC</name>
<dbReference type="PANTHER" id="PTHR43664:SF1">
    <property type="entry name" value="BETA-METHYLMALYL-COA DEHYDRATASE"/>
    <property type="match status" value="1"/>
</dbReference>
<evidence type="ECO:0000256" key="2">
    <source>
        <dbReference type="SAM" id="MobiDB-lite"/>
    </source>
</evidence>
<gene>
    <name evidence="4" type="ORF">JJE72_14370</name>
</gene>
<evidence type="ECO:0000313" key="4">
    <source>
        <dbReference type="EMBL" id="MBL0706676.1"/>
    </source>
</evidence>
<dbReference type="Pfam" id="PF01575">
    <property type="entry name" value="MaoC_dehydratas"/>
    <property type="match status" value="1"/>
</dbReference>
<sequence length="197" mass="21368">MTTSPDPTSSPNPTSGPEPTSGLERRAAEAQFGEPPRAVVQRGLYYDELEEGVVYAARPGRTVTEADNVLFTTLTMNTQALHLDAAWSAGQPFGQRLMNSMFTLSTMVGQSVAQLTQGTIVAQLGLTDVAFPHPLFHGDTLYTETTVVEKRLSASRPGQGIVTFEHTGRNQDGTVVARARRSCLMWTEDAHASDRDD</sequence>
<dbReference type="EMBL" id="JAERRC010000035">
    <property type="protein sequence ID" value="MBL0706676.1"/>
    <property type="molecule type" value="Genomic_DNA"/>
</dbReference>
<evidence type="ECO:0000256" key="1">
    <source>
        <dbReference type="ARBA" id="ARBA00005254"/>
    </source>
</evidence>
<organism evidence="4 5">
    <name type="scientific">Sinomonas cellulolyticus</name>
    <dbReference type="NCBI Taxonomy" id="2801916"/>
    <lineage>
        <taxon>Bacteria</taxon>
        <taxon>Bacillati</taxon>
        <taxon>Actinomycetota</taxon>
        <taxon>Actinomycetes</taxon>
        <taxon>Micrococcales</taxon>
        <taxon>Micrococcaceae</taxon>
        <taxon>Sinomonas</taxon>
    </lineage>
</organism>
<comment type="caution">
    <text evidence="4">The sequence shown here is derived from an EMBL/GenBank/DDBJ whole genome shotgun (WGS) entry which is preliminary data.</text>
</comment>
<dbReference type="RefSeq" id="WP_189694611.1">
    <property type="nucleotide sequence ID" value="NZ_BNCM01000012.1"/>
</dbReference>
<evidence type="ECO:0000313" key="5">
    <source>
        <dbReference type="Proteomes" id="UP000639051"/>
    </source>
</evidence>
<dbReference type="InterPro" id="IPR052342">
    <property type="entry name" value="MCH/BMMD"/>
</dbReference>
<protein>
    <submittedName>
        <fullName evidence="4">MaoC family dehydratase</fullName>
    </submittedName>
</protein>
<evidence type="ECO:0000259" key="3">
    <source>
        <dbReference type="Pfam" id="PF01575"/>
    </source>
</evidence>
<accession>A0ABS1K8N5</accession>
<dbReference type="Proteomes" id="UP000639051">
    <property type="component" value="Unassembled WGS sequence"/>
</dbReference>
<feature type="domain" description="MaoC-like" evidence="3">
    <location>
        <begin position="54"/>
        <end position="167"/>
    </location>
</feature>
<comment type="similarity">
    <text evidence="1">Belongs to the enoyl-CoA hydratase/isomerase family.</text>
</comment>
<dbReference type="CDD" id="cd03451">
    <property type="entry name" value="FkbR2"/>
    <property type="match status" value="1"/>
</dbReference>
<reference evidence="4 5" key="1">
    <citation type="submission" date="2021-01" db="EMBL/GenBank/DDBJ databases">
        <title>Genome public.</title>
        <authorList>
            <person name="Liu C."/>
            <person name="Sun Q."/>
        </authorList>
    </citation>
    <scope>NUCLEOTIDE SEQUENCE [LARGE SCALE GENOMIC DNA]</scope>
    <source>
        <strain evidence="4 5">JC656</strain>
    </source>
</reference>
<dbReference type="PANTHER" id="PTHR43664">
    <property type="entry name" value="MONOAMINE OXIDASE-RELATED"/>
    <property type="match status" value="1"/>
</dbReference>
<dbReference type="Gene3D" id="3.10.129.10">
    <property type="entry name" value="Hotdog Thioesterase"/>
    <property type="match status" value="1"/>
</dbReference>
<keyword evidence="5" id="KW-1185">Reference proteome</keyword>
<proteinExistence type="inferred from homology"/>
<feature type="region of interest" description="Disordered" evidence="2">
    <location>
        <begin position="1"/>
        <end position="34"/>
    </location>
</feature>
<dbReference type="SUPFAM" id="SSF54637">
    <property type="entry name" value="Thioesterase/thiol ester dehydrase-isomerase"/>
    <property type="match status" value="1"/>
</dbReference>